<protein>
    <submittedName>
        <fullName evidence="4">ATPase family associated with various cellular activities (AAA)</fullName>
    </submittedName>
</protein>
<feature type="domain" description="ChlI/MoxR AAA lid" evidence="3">
    <location>
        <begin position="292"/>
        <end position="358"/>
    </location>
</feature>
<dbReference type="AlphaFoldDB" id="A0A0F0LFV6"/>
<dbReference type="EMBL" id="JYIW01000015">
    <property type="protein sequence ID" value="KJL32013.1"/>
    <property type="molecule type" value="Genomic_DNA"/>
</dbReference>
<organism evidence="4 5">
    <name type="scientific">Microbacterium oxydans</name>
    <dbReference type="NCBI Taxonomy" id="82380"/>
    <lineage>
        <taxon>Bacteria</taxon>
        <taxon>Bacillati</taxon>
        <taxon>Actinomycetota</taxon>
        <taxon>Actinomycetes</taxon>
        <taxon>Micrococcales</taxon>
        <taxon>Microbacteriaceae</taxon>
        <taxon>Microbacterium</taxon>
    </lineage>
</organism>
<dbReference type="InterPro" id="IPR050764">
    <property type="entry name" value="CbbQ/NirQ/NorQ/GpvN"/>
</dbReference>
<sequence length="365" mass="39583">MTEPYAPDQQSSQAPPPPPAPPAPQQAAPPATPAPANGTPSSAEMARAGEVLSIVSDAYSAKMVGQERLRTSLLVALIAGGHILLESVPGLAKTTAASTLADTVKAQFKRIQCTPDLLPSDITGNQIYDAATGSFRTVLGPVHANFVLLDEINRSSAKTQSAMLEAMQEHQTTIGGEVHHLPKPFLVIATQNPIEQEGTYELPEAQMDRFLLKEIVEYPSPAEEFEILGRIDSGVLDPDRHVTSAITLDDVRLLQDVASRIYVDPAIRNYIVSIAYVTRNPAPYIGEDRARFIKYGASPRASIAFLQASRALALLKGRAHVLPEDIRELRHLVLRHRVLLTFEADAEGVRSEEIIDQIFASVPTP</sequence>
<evidence type="ECO:0000313" key="4">
    <source>
        <dbReference type="EMBL" id="KJL32013.1"/>
    </source>
</evidence>
<dbReference type="InterPro" id="IPR027417">
    <property type="entry name" value="P-loop_NTPase"/>
</dbReference>
<dbReference type="PIRSF" id="PIRSF002849">
    <property type="entry name" value="AAA_ATPase_chaperone_MoxR_prd"/>
    <property type="match status" value="1"/>
</dbReference>
<dbReference type="GO" id="GO:0016887">
    <property type="term" value="F:ATP hydrolysis activity"/>
    <property type="evidence" value="ECO:0007669"/>
    <property type="project" value="InterPro"/>
</dbReference>
<comment type="caution">
    <text evidence="4">The sequence shown here is derived from an EMBL/GenBank/DDBJ whole genome shotgun (WGS) entry which is preliminary data.</text>
</comment>
<feature type="compositionally biased region" description="Low complexity" evidence="1">
    <location>
        <begin position="1"/>
        <end position="13"/>
    </location>
</feature>
<proteinExistence type="predicted"/>
<feature type="compositionally biased region" description="Pro residues" evidence="1">
    <location>
        <begin position="14"/>
        <end position="24"/>
    </location>
</feature>
<dbReference type="RefSeq" id="WP_419760963.1">
    <property type="nucleotide sequence ID" value="NZ_JYIW01000015.1"/>
</dbReference>
<dbReference type="InterPro" id="IPR011703">
    <property type="entry name" value="ATPase_AAA-3"/>
</dbReference>
<gene>
    <name evidence="4" type="ORF">RS83_00287</name>
</gene>
<name>A0A0F0LFV6_9MICO</name>
<dbReference type="Gene3D" id="3.40.50.300">
    <property type="entry name" value="P-loop containing nucleotide triphosphate hydrolases"/>
    <property type="match status" value="1"/>
</dbReference>
<reference evidence="4 5" key="1">
    <citation type="submission" date="2015-02" db="EMBL/GenBank/DDBJ databases">
        <title>Draft genome sequences of ten Microbacterium spp. with emphasis on heavy metal contaminated environments.</title>
        <authorList>
            <person name="Corretto E."/>
        </authorList>
    </citation>
    <scope>NUCLEOTIDE SEQUENCE [LARGE SCALE GENOMIC DNA]</scope>
    <source>
        <strain evidence="4 5">BEL4b</strain>
    </source>
</reference>
<dbReference type="SUPFAM" id="SSF52540">
    <property type="entry name" value="P-loop containing nucleoside triphosphate hydrolases"/>
    <property type="match status" value="1"/>
</dbReference>
<feature type="domain" description="ATPase AAA-3" evidence="2">
    <location>
        <begin position="82"/>
        <end position="212"/>
    </location>
</feature>
<evidence type="ECO:0000256" key="1">
    <source>
        <dbReference type="SAM" id="MobiDB-lite"/>
    </source>
</evidence>
<dbReference type="PANTHER" id="PTHR42759:SF1">
    <property type="entry name" value="MAGNESIUM-CHELATASE SUBUNIT CHLD"/>
    <property type="match status" value="1"/>
</dbReference>
<dbReference type="Pfam" id="PF17863">
    <property type="entry name" value="AAA_lid_2"/>
    <property type="match status" value="1"/>
</dbReference>
<dbReference type="Proteomes" id="UP000033640">
    <property type="component" value="Unassembled WGS sequence"/>
</dbReference>
<dbReference type="Gene3D" id="1.10.8.80">
    <property type="entry name" value="Magnesium chelatase subunit I, C-Terminal domain"/>
    <property type="match status" value="1"/>
</dbReference>
<feature type="region of interest" description="Disordered" evidence="1">
    <location>
        <begin position="1"/>
        <end position="43"/>
    </location>
</feature>
<evidence type="ECO:0000259" key="2">
    <source>
        <dbReference type="Pfam" id="PF07726"/>
    </source>
</evidence>
<dbReference type="PANTHER" id="PTHR42759">
    <property type="entry name" value="MOXR FAMILY PROTEIN"/>
    <property type="match status" value="1"/>
</dbReference>
<evidence type="ECO:0000313" key="5">
    <source>
        <dbReference type="Proteomes" id="UP000033640"/>
    </source>
</evidence>
<evidence type="ECO:0000259" key="3">
    <source>
        <dbReference type="Pfam" id="PF17863"/>
    </source>
</evidence>
<dbReference type="GO" id="GO:0005524">
    <property type="term" value="F:ATP binding"/>
    <property type="evidence" value="ECO:0007669"/>
    <property type="project" value="InterPro"/>
</dbReference>
<dbReference type="PATRIC" id="fig|82380.11.peg.302"/>
<dbReference type="InterPro" id="IPR041628">
    <property type="entry name" value="ChlI/MoxR_AAA_lid"/>
</dbReference>
<dbReference type="Pfam" id="PF07726">
    <property type="entry name" value="AAA_3"/>
    <property type="match status" value="1"/>
</dbReference>
<feature type="compositionally biased region" description="Low complexity" evidence="1">
    <location>
        <begin position="25"/>
        <end position="43"/>
    </location>
</feature>
<accession>A0A0F0LFV6</accession>